<reference evidence="2" key="1">
    <citation type="submission" date="2016-03" db="EMBL/GenBank/DDBJ databases">
        <authorList>
            <person name="Devillers H."/>
        </authorList>
    </citation>
    <scope>NUCLEOTIDE SEQUENCE [LARGE SCALE GENOMIC DNA]</scope>
</reference>
<keyword evidence="2" id="KW-1185">Reference proteome</keyword>
<evidence type="ECO:0000313" key="2">
    <source>
        <dbReference type="Proteomes" id="UP000190831"/>
    </source>
</evidence>
<organism evidence="1 2">
    <name type="scientific">Lachancea fermentati</name>
    <name type="common">Zygosaccharomyces fermentati</name>
    <dbReference type="NCBI Taxonomy" id="4955"/>
    <lineage>
        <taxon>Eukaryota</taxon>
        <taxon>Fungi</taxon>
        <taxon>Dikarya</taxon>
        <taxon>Ascomycota</taxon>
        <taxon>Saccharomycotina</taxon>
        <taxon>Saccharomycetes</taxon>
        <taxon>Saccharomycetales</taxon>
        <taxon>Saccharomycetaceae</taxon>
        <taxon>Lachancea</taxon>
    </lineage>
</organism>
<sequence length="200" mass="23116">MISFTRKISISALRYKDLSKIVNVNGKITELKGTPNLYNPKSSASNYRGVLRAKIDPGTYYYPSQSSSTGSINSETFPSAFLPKDDPRKQILTDLRANDKVQSQLAPELHNKGEKTYHLEPKDITEIIALRKQDPEKYTRKVLAKKYGVSPLFISLVSSASEERKNEMSRRLNEIQQRWHAKRKVAREDRKKRKELWYRA</sequence>
<dbReference type="EMBL" id="LT598490">
    <property type="protein sequence ID" value="SCW02206.1"/>
    <property type="molecule type" value="Genomic_DNA"/>
</dbReference>
<proteinExistence type="predicted"/>
<dbReference type="GO" id="GO:0005762">
    <property type="term" value="C:mitochondrial large ribosomal subunit"/>
    <property type="evidence" value="ECO:0007669"/>
    <property type="project" value="TreeGrafter"/>
</dbReference>
<dbReference type="Pfam" id="PF12824">
    <property type="entry name" value="MRP-L20"/>
    <property type="match status" value="1"/>
</dbReference>
<dbReference type="OrthoDB" id="6021263at2759"/>
<dbReference type="GO" id="GO:0003735">
    <property type="term" value="F:structural constituent of ribosome"/>
    <property type="evidence" value="ECO:0007669"/>
    <property type="project" value="TreeGrafter"/>
</dbReference>
<accession>A0A1G4MEC2</accession>
<dbReference type="InterPro" id="IPR024388">
    <property type="entry name" value="Ribosomal_mL58"/>
</dbReference>
<dbReference type="PANTHER" id="PTHR28266:SF1">
    <property type="entry name" value="LARGE RIBOSOMAL SUBUNIT PROTEIN ML58"/>
    <property type="match status" value="1"/>
</dbReference>
<name>A0A1G4MEC2_LACFM</name>
<dbReference type="AlphaFoldDB" id="A0A1G4MEC2"/>
<evidence type="ECO:0000313" key="1">
    <source>
        <dbReference type="EMBL" id="SCW02206.1"/>
    </source>
</evidence>
<dbReference type="STRING" id="4955.A0A1G4MEC2"/>
<dbReference type="Proteomes" id="UP000190831">
    <property type="component" value="Chromosome F"/>
</dbReference>
<gene>
    <name evidence="1" type="ORF">LAFE_0F01310G</name>
</gene>
<dbReference type="OMA" id="PEKYTRK"/>
<protein>
    <submittedName>
        <fullName evidence="1">LAFE_0F01310g1_1</fullName>
    </submittedName>
</protein>
<dbReference type="PANTHER" id="PTHR28266">
    <property type="entry name" value="54S RIBOSOMAL PROTEIN L20, MITOCHONDRIAL"/>
    <property type="match status" value="1"/>
</dbReference>